<evidence type="ECO:0000256" key="8">
    <source>
        <dbReference type="ARBA" id="ARBA00022840"/>
    </source>
</evidence>
<evidence type="ECO:0000256" key="4">
    <source>
        <dbReference type="ARBA" id="ARBA00022618"/>
    </source>
</evidence>
<evidence type="ECO:0000259" key="17">
    <source>
        <dbReference type="PROSITE" id="PS50127"/>
    </source>
</evidence>
<evidence type="ECO:0000256" key="13">
    <source>
        <dbReference type="ARBA" id="ARBA00042399"/>
    </source>
</evidence>
<dbReference type="GO" id="GO:0005524">
    <property type="term" value="F:ATP binding"/>
    <property type="evidence" value="ECO:0007669"/>
    <property type="project" value="UniProtKB-UniRule"/>
</dbReference>
<dbReference type="PANTHER" id="PTHR24067">
    <property type="entry name" value="UBIQUITIN-CONJUGATING ENZYME E2"/>
    <property type="match status" value="1"/>
</dbReference>
<feature type="compositionally biased region" description="Low complexity" evidence="16">
    <location>
        <begin position="202"/>
        <end position="244"/>
    </location>
</feature>
<proteinExistence type="inferred from homology"/>
<dbReference type="GO" id="GO:0061631">
    <property type="term" value="F:ubiquitin conjugating enzyme activity"/>
    <property type="evidence" value="ECO:0007669"/>
    <property type="project" value="UniProtKB-EC"/>
</dbReference>
<dbReference type="InterPro" id="IPR016135">
    <property type="entry name" value="UBQ-conjugating_enzyme/RWD"/>
</dbReference>
<keyword evidence="7 15" id="KW-0833">Ubl conjugation pathway</keyword>
<dbReference type="GO" id="GO:0031145">
    <property type="term" value="P:anaphase-promoting complex-dependent catabolic process"/>
    <property type="evidence" value="ECO:0007669"/>
    <property type="project" value="UniProtKB-ARBA"/>
</dbReference>
<dbReference type="PROSITE" id="PS00183">
    <property type="entry name" value="UBC_1"/>
    <property type="match status" value="1"/>
</dbReference>
<dbReference type="CDD" id="cd23804">
    <property type="entry name" value="UBCc_UBE2S"/>
    <property type="match status" value="1"/>
</dbReference>
<dbReference type="InterPro" id="IPR023313">
    <property type="entry name" value="UBQ-conjugating_AS"/>
</dbReference>
<feature type="active site" description="Glycyl thioester intermediate" evidence="14">
    <location>
        <position position="96"/>
    </location>
</feature>
<gene>
    <name evidence="18" type="ORF">g.7983</name>
</gene>
<dbReference type="EC" id="2.3.2.23" evidence="3"/>
<name>A0A6G1SFE9_9ACAR</name>
<evidence type="ECO:0000256" key="1">
    <source>
        <dbReference type="ARBA" id="ARBA00000485"/>
    </source>
</evidence>
<keyword evidence="9" id="KW-0131">Cell cycle</keyword>
<evidence type="ECO:0000256" key="14">
    <source>
        <dbReference type="PROSITE-ProRule" id="PRU10133"/>
    </source>
</evidence>
<evidence type="ECO:0000256" key="15">
    <source>
        <dbReference type="RuleBase" id="RU362109"/>
    </source>
</evidence>
<evidence type="ECO:0000256" key="11">
    <source>
        <dbReference type="ARBA" id="ARBA00041794"/>
    </source>
</evidence>
<evidence type="ECO:0000256" key="7">
    <source>
        <dbReference type="ARBA" id="ARBA00022786"/>
    </source>
</evidence>
<dbReference type="GO" id="GO:0051301">
    <property type="term" value="P:cell division"/>
    <property type="evidence" value="ECO:0007669"/>
    <property type="project" value="UniProtKB-KW"/>
</dbReference>
<dbReference type="Gene3D" id="3.10.110.10">
    <property type="entry name" value="Ubiquitin Conjugating Enzyme"/>
    <property type="match status" value="1"/>
</dbReference>
<evidence type="ECO:0000256" key="9">
    <source>
        <dbReference type="ARBA" id="ARBA00023306"/>
    </source>
</evidence>
<comment type="pathway">
    <text evidence="2">Protein modification; protein ubiquitination.</text>
</comment>
<evidence type="ECO:0000256" key="3">
    <source>
        <dbReference type="ARBA" id="ARBA00012486"/>
    </source>
</evidence>
<dbReference type="SUPFAM" id="SSF54495">
    <property type="entry name" value="UBC-like"/>
    <property type="match status" value="1"/>
</dbReference>
<comment type="similarity">
    <text evidence="15">Belongs to the ubiquitin-conjugating enzyme family.</text>
</comment>
<organism evidence="18">
    <name type="scientific">Aceria tosichella</name>
    <name type="common">wheat curl mite</name>
    <dbReference type="NCBI Taxonomy" id="561515"/>
    <lineage>
        <taxon>Eukaryota</taxon>
        <taxon>Metazoa</taxon>
        <taxon>Ecdysozoa</taxon>
        <taxon>Arthropoda</taxon>
        <taxon>Chelicerata</taxon>
        <taxon>Arachnida</taxon>
        <taxon>Acari</taxon>
        <taxon>Acariformes</taxon>
        <taxon>Trombidiformes</taxon>
        <taxon>Prostigmata</taxon>
        <taxon>Eupodina</taxon>
        <taxon>Eriophyoidea</taxon>
        <taxon>Eriophyidae</taxon>
        <taxon>Eriophyinae</taxon>
        <taxon>Aceriini</taxon>
        <taxon>Aceria</taxon>
    </lineage>
</organism>
<evidence type="ECO:0000256" key="5">
    <source>
        <dbReference type="ARBA" id="ARBA00022679"/>
    </source>
</evidence>
<dbReference type="AlphaFoldDB" id="A0A6G1SFE9"/>
<evidence type="ECO:0000256" key="2">
    <source>
        <dbReference type="ARBA" id="ARBA00004906"/>
    </source>
</evidence>
<evidence type="ECO:0000256" key="12">
    <source>
        <dbReference type="ARBA" id="ARBA00042314"/>
    </source>
</evidence>
<reference evidence="18" key="1">
    <citation type="submission" date="2018-10" db="EMBL/GenBank/DDBJ databases">
        <title>Transcriptome assembly of Aceria tosichella (Wheat curl mite) Type 2.</title>
        <authorList>
            <person name="Scully E.D."/>
            <person name="Geib S.M."/>
            <person name="Palmer N.A."/>
            <person name="Gupta A.K."/>
            <person name="Sarath G."/>
            <person name="Tatineni S."/>
        </authorList>
    </citation>
    <scope>NUCLEOTIDE SEQUENCE</scope>
    <source>
        <strain evidence="18">LincolnNE</strain>
    </source>
</reference>
<evidence type="ECO:0000256" key="6">
    <source>
        <dbReference type="ARBA" id="ARBA00022741"/>
    </source>
</evidence>
<evidence type="ECO:0000313" key="18">
    <source>
        <dbReference type="EMBL" id="MDE49205.1"/>
    </source>
</evidence>
<feature type="region of interest" description="Disordered" evidence="16">
    <location>
        <begin position="202"/>
        <end position="248"/>
    </location>
</feature>
<sequence>MAPSNVENFSPHVIKQITRELGELTKNPLEGIRVIFNEDDITSIQADIDGPPGTPYHGGSFRIRLVLGKNFPSTPPKGFFVTKIFHPNVGRNGEICVNTLKKDWKQDLGIKHILLTVKCLLIVPNPESALNEEAGKMLLEQYDDYCKRAKMMTEIHAPKQSDKMAEDCQVVADECQQQQPVPSSSLNNLGKTLLDCYHTTTTADQQQPTTNSPQIINNNNTSNCNNQTSNKSSTTASQQSTSSQPPKVAIASTAINKNRGLKRVLRLRS</sequence>
<dbReference type="PROSITE" id="PS50127">
    <property type="entry name" value="UBC_2"/>
    <property type="match status" value="1"/>
</dbReference>
<evidence type="ECO:0000256" key="10">
    <source>
        <dbReference type="ARBA" id="ARBA00039892"/>
    </source>
</evidence>
<dbReference type="InterPro" id="IPR000608">
    <property type="entry name" value="UBC"/>
</dbReference>
<dbReference type="SMART" id="SM00212">
    <property type="entry name" value="UBCc"/>
    <property type="match status" value="1"/>
</dbReference>
<dbReference type="FunFam" id="3.10.110.10:FF:000034">
    <property type="entry name" value="Ubiquitin-conjugating enzyme E2 S"/>
    <property type="match status" value="1"/>
</dbReference>
<accession>A0A6G1SFE9</accession>
<dbReference type="GO" id="GO:0010458">
    <property type="term" value="P:exit from mitosis"/>
    <property type="evidence" value="ECO:0007669"/>
    <property type="project" value="UniProtKB-ARBA"/>
</dbReference>
<keyword evidence="5" id="KW-0808">Transferase</keyword>
<dbReference type="Pfam" id="PF00179">
    <property type="entry name" value="UQ_con"/>
    <property type="match status" value="1"/>
</dbReference>
<dbReference type="EMBL" id="GGYP01004434">
    <property type="protein sequence ID" value="MDE49205.1"/>
    <property type="molecule type" value="Transcribed_RNA"/>
</dbReference>
<evidence type="ECO:0000256" key="16">
    <source>
        <dbReference type="SAM" id="MobiDB-lite"/>
    </source>
</evidence>
<protein>
    <recommendedName>
        <fullName evidence="10">Ubiquitin-conjugating enzyme E2 S</fullName>
        <ecNumber evidence="3">2.3.2.23</ecNumber>
    </recommendedName>
    <alternativeName>
        <fullName evidence="11">E2 ubiquitin-conjugating enzyme S</fullName>
    </alternativeName>
    <alternativeName>
        <fullName evidence="13">Ubiquitin carrier protein S</fullName>
    </alternativeName>
    <alternativeName>
        <fullName evidence="12">Ubiquitin-protein ligase S</fullName>
    </alternativeName>
</protein>
<keyword evidence="6 15" id="KW-0547">Nucleotide-binding</keyword>
<feature type="domain" description="UBC core" evidence="17">
    <location>
        <begin position="12"/>
        <end position="158"/>
    </location>
</feature>
<comment type="catalytic activity">
    <reaction evidence="1">
        <text>S-ubiquitinyl-[E1 ubiquitin-activating enzyme]-L-cysteine + [E2 ubiquitin-conjugating enzyme]-L-cysteine = [E1 ubiquitin-activating enzyme]-L-cysteine + S-ubiquitinyl-[E2 ubiquitin-conjugating enzyme]-L-cysteine.</text>
        <dbReference type="EC" id="2.3.2.23"/>
    </reaction>
</comment>
<keyword evidence="8 15" id="KW-0067">ATP-binding</keyword>
<dbReference type="InterPro" id="IPR050113">
    <property type="entry name" value="Ub_conjugating_enzyme"/>
</dbReference>
<keyword evidence="4" id="KW-0132">Cell division</keyword>